<dbReference type="AlphaFoldDB" id="A0A919VUI2"/>
<comment type="caution">
    <text evidence="1">The sequence shown here is derived from an EMBL/GenBank/DDBJ whole genome shotgun (WGS) entry which is preliminary data.</text>
</comment>
<name>A0A919VUI2_9ACTN</name>
<dbReference type="Proteomes" id="UP000681340">
    <property type="component" value="Unassembled WGS sequence"/>
</dbReference>
<accession>A0A919VUI2</accession>
<proteinExistence type="predicted"/>
<sequence>MARVVPPFAADDPGQVAAEDLQLGGGAVRVLDREPRYDAALAVEDARALLGGAPAAYRLLEPHPVEDVAGGAPHVDVLPAVPERDRLLGGLRDHGVAFAELGRHFGTRMGLHTTDANAVVEILSAEERGTPLTQAALSRRID</sequence>
<organism evidence="1 2">
    <name type="scientific">Actinoplanes auranticolor</name>
    <dbReference type="NCBI Taxonomy" id="47988"/>
    <lineage>
        <taxon>Bacteria</taxon>
        <taxon>Bacillati</taxon>
        <taxon>Actinomycetota</taxon>
        <taxon>Actinomycetes</taxon>
        <taxon>Micromonosporales</taxon>
        <taxon>Micromonosporaceae</taxon>
        <taxon>Actinoplanes</taxon>
    </lineage>
</organism>
<reference evidence="1" key="1">
    <citation type="submission" date="2021-03" db="EMBL/GenBank/DDBJ databases">
        <title>Whole genome shotgun sequence of Actinoplanes auranticolor NBRC 12245.</title>
        <authorList>
            <person name="Komaki H."/>
            <person name="Tamura T."/>
        </authorList>
    </citation>
    <scope>NUCLEOTIDE SEQUENCE</scope>
    <source>
        <strain evidence="1">NBRC 12245</strain>
    </source>
</reference>
<evidence type="ECO:0000313" key="1">
    <source>
        <dbReference type="EMBL" id="GIM79434.1"/>
    </source>
</evidence>
<keyword evidence="2" id="KW-1185">Reference proteome</keyword>
<protein>
    <submittedName>
        <fullName evidence="1">Uncharacterized protein</fullName>
    </submittedName>
</protein>
<gene>
    <name evidence="1" type="ORF">Aau02nite_85770</name>
</gene>
<evidence type="ECO:0000313" key="2">
    <source>
        <dbReference type="Proteomes" id="UP000681340"/>
    </source>
</evidence>
<dbReference type="EMBL" id="BOQL01000082">
    <property type="protein sequence ID" value="GIM79434.1"/>
    <property type="molecule type" value="Genomic_DNA"/>
</dbReference>